<proteinExistence type="predicted"/>
<organism evidence="3 4">
    <name type="scientific">Mycolicibacterium poriferae</name>
    <dbReference type="NCBI Taxonomy" id="39694"/>
    <lineage>
        <taxon>Bacteria</taxon>
        <taxon>Bacillati</taxon>
        <taxon>Actinomycetota</taxon>
        <taxon>Actinomycetes</taxon>
        <taxon>Mycobacteriales</taxon>
        <taxon>Mycobacteriaceae</taxon>
        <taxon>Mycolicibacterium</taxon>
    </lineage>
</organism>
<dbReference type="KEGG" id="mpof:MPOR_06330"/>
<dbReference type="Pfam" id="PF01656">
    <property type="entry name" value="CbiA"/>
    <property type="match status" value="1"/>
</dbReference>
<feature type="compositionally biased region" description="Pro residues" evidence="1">
    <location>
        <begin position="29"/>
        <end position="45"/>
    </location>
</feature>
<evidence type="ECO:0000256" key="1">
    <source>
        <dbReference type="SAM" id="MobiDB-lite"/>
    </source>
</evidence>
<protein>
    <submittedName>
        <fullName evidence="3">ATPase</fullName>
    </submittedName>
</protein>
<dbReference type="InterPro" id="IPR027417">
    <property type="entry name" value="P-loop_NTPase"/>
</dbReference>
<feature type="domain" description="CobQ/CobB/MinD/ParA nucleotide binding" evidence="2">
    <location>
        <begin position="180"/>
        <end position="379"/>
    </location>
</feature>
<evidence type="ECO:0000313" key="4">
    <source>
        <dbReference type="Proteomes" id="UP000466785"/>
    </source>
</evidence>
<dbReference type="GO" id="GO:0005524">
    <property type="term" value="F:ATP binding"/>
    <property type="evidence" value="ECO:0007669"/>
    <property type="project" value="TreeGrafter"/>
</dbReference>
<dbReference type="InterPro" id="IPR050625">
    <property type="entry name" value="ParA/MinD_ATPase"/>
</dbReference>
<dbReference type="GO" id="GO:0051782">
    <property type="term" value="P:negative regulation of cell division"/>
    <property type="evidence" value="ECO:0007669"/>
    <property type="project" value="TreeGrafter"/>
</dbReference>
<gene>
    <name evidence="3" type="ORF">MPOR_06330</name>
</gene>
<dbReference type="PANTHER" id="PTHR43384">
    <property type="entry name" value="SEPTUM SITE-DETERMINING PROTEIN MIND HOMOLOG, CHLOROPLASTIC-RELATED"/>
    <property type="match status" value="1"/>
</dbReference>
<keyword evidence="4" id="KW-1185">Reference proteome</keyword>
<sequence length="427" mass="45923">MTDRDETLRNEPGWTGPGGPDTESAPHQEPGPSPRPPVPPRPPAGAHPQPFEAERPGNSFRQPVHGAPPGRPGGWGAAPGPQTWSPPTRPIQPGQPAPMFGGAPQPPAPPQPNSYAELIRGDDLVPPRKPAPGRGWRRALYTATFGLINLGPSPEERRIAELEKTIRGPLRGHFKVGVMGKGGVGKTTVSASIGSVLAELRQDDRVIAVDADTAFGKLGSRVDPRAQGSFWELTADQHLETFADIRHRVGSNAAGLFVLAGEATPARRRVLDPAIYREAAARLDRHFSVSVIDCSSTMDSPVTQEVLRDLDALVVVSSPWVDGAAAAGQTLDWLSARGMTGLLRRTVVVLNDSDGHADKRTKSTLAQQFSKQGQRVIEVPFDGHLRPGGVIDGTAEMSRPTRTRLLEVCAALAEHFPRQDDRSRDRR</sequence>
<dbReference type="PANTHER" id="PTHR43384:SF14">
    <property type="entry name" value="ESX-1 SECRETION-ASSOCIATED PROTEIN ESPI"/>
    <property type="match status" value="1"/>
</dbReference>
<dbReference type="RefSeq" id="WP_163672494.1">
    <property type="nucleotide sequence ID" value="NZ_AP022570.1"/>
</dbReference>
<dbReference type="Proteomes" id="UP000466785">
    <property type="component" value="Chromosome"/>
</dbReference>
<dbReference type="GO" id="GO:0016887">
    <property type="term" value="F:ATP hydrolysis activity"/>
    <property type="evidence" value="ECO:0007669"/>
    <property type="project" value="TreeGrafter"/>
</dbReference>
<name>A0A6N4V745_9MYCO</name>
<dbReference type="EMBL" id="AP022570">
    <property type="protein sequence ID" value="BBX49607.1"/>
    <property type="molecule type" value="Genomic_DNA"/>
</dbReference>
<feature type="region of interest" description="Disordered" evidence="1">
    <location>
        <begin position="1"/>
        <end position="134"/>
    </location>
</feature>
<feature type="compositionally biased region" description="Pro residues" evidence="1">
    <location>
        <begin position="87"/>
        <end position="96"/>
    </location>
</feature>
<evidence type="ECO:0000259" key="2">
    <source>
        <dbReference type="Pfam" id="PF01656"/>
    </source>
</evidence>
<dbReference type="AlphaFoldDB" id="A0A6N4V745"/>
<accession>A0A6N4V745</accession>
<evidence type="ECO:0000313" key="3">
    <source>
        <dbReference type="EMBL" id="BBX49607.1"/>
    </source>
</evidence>
<dbReference type="InterPro" id="IPR002586">
    <property type="entry name" value="CobQ/CobB/MinD/ParA_Nub-bd_dom"/>
</dbReference>
<dbReference type="GO" id="GO:0005829">
    <property type="term" value="C:cytosol"/>
    <property type="evidence" value="ECO:0007669"/>
    <property type="project" value="TreeGrafter"/>
</dbReference>
<dbReference type="Gene3D" id="3.40.50.300">
    <property type="entry name" value="P-loop containing nucleotide triphosphate hydrolases"/>
    <property type="match status" value="1"/>
</dbReference>
<dbReference type="SUPFAM" id="SSF52540">
    <property type="entry name" value="P-loop containing nucleoside triphosphate hydrolases"/>
    <property type="match status" value="1"/>
</dbReference>
<dbReference type="GO" id="GO:0009898">
    <property type="term" value="C:cytoplasmic side of plasma membrane"/>
    <property type="evidence" value="ECO:0007669"/>
    <property type="project" value="TreeGrafter"/>
</dbReference>
<reference evidence="3 4" key="1">
    <citation type="journal article" date="2019" name="Emerg. Microbes Infect.">
        <title>Comprehensive subspecies identification of 175 nontuberculous mycobacteria species based on 7547 genomic profiles.</title>
        <authorList>
            <person name="Matsumoto Y."/>
            <person name="Kinjo T."/>
            <person name="Motooka D."/>
            <person name="Nabeya D."/>
            <person name="Jung N."/>
            <person name="Uechi K."/>
            <person name="Horii T."/>
            <person name="Iida T."/>
            <person name="Fujita J."/>
            <person name="Nakamura S."/>
        </authorList>
    </citation>
    <scope>NUCLEOTIDE SEQUENCE [LARGE SCALE GENOMIC DNA]</scope>
    <source>
        <strain evidence="3 4">JCM 12603</strain>
    </source>
</reference>